<dbReference type="PANTHER" id="PTHR10259:SF11">
    <property type="entry name" value="THIOPURINE S-METHYLTRANSFERASE"/>
    <property type="match status" value="1"/>
</dbReference>
<evidence type="ECO:0000313" key="11">
    <source>
        <dbReference type="Proteomes" id="UP000231912"/>
    </source>
</evidence>
<evidence type="ECO:0000313" key="10">
    <source>
        <dbReference type="EMBL" id="PJZ65815.1"/>
    </source>
</evidence>
<dbReference type="RefSeq" id="WP_100758723.1">
    <property type="nucleotide sequence ID" value="NZ_NPDT01000003.1"/>
</dbReference>
<evidence type="ECO:0000256" key="3">
    <source>
        <dbReference type="ARBA" id="ARBA00008145"/>
    </source>
</evidence>
<evidence type="ECO:0000256" key="4">
    <source>
        <dbReference type="ARBA" id="ARBA00011905"/>
    </source>
</evidence>
<dbReference type="PROSITE" id="PS51585">
    <property type="entry name" value="SAM_MT_TPMT"/>
    <property type="match status" value="1"/>
</dbReference>
<dbReference type="NCBIfam" id="NF009732">
    <property type="entry name" value="PRK13255.1"/>
    <property type="match status" value="1"/>
</dbReference>
<dbReference type="PANTHER" id="PTHR10259">
    <property type="entry name" value="THIOPURINE S-METHYLTRANSFERASE"/>
    <property type="match status" value="1"/>
</dbReference>
<dbReference type="EMBL" id="NPDT01000003">
    <property type="protein sequence ID" value="PJZ65815.1"/>
    <property type="molecule type" value="Genomic_DNA"/>
</dbReference>
<dbReference type="NCBIfam" id="TIGR03840">
    <property type="entry name" value="TMPT_Se_Te"/>
    <property type="match status" value="1"/>
</dbReference>
<dbReference type="GO" id="GO:0032259">
    <property type="term" value="P:methylation"/>
    <property type="evidence" value="ECO:0007669"/>
    <property type="project" value="UniProtKB-KW"/>
</dbReference>
<dbReference type="FunFam" id="3.40.50.150:FF:000101">
    <property type="entry name" value="Thiopurine S-methyltransferase"/>
    <property type="match status" value="1"/>
</dbReference>
<dbReference type="GO" id="GO:0010038">
    <property type="term" value="P:response to metal ion"/>
    <property type="evidence" value="ECO:0007669"/>
    <property type="project" value="InterPro"/>
</dbReference>
<dbReference type="PIRSF" id="PIRSF023956">
    <property type="entry name" value="Thiopurine_S-methyltransferase"/>
    <property type="match status" value="1"/>
</dbReference>
<comment type="caution">
    <text evidence="10">The sequence shown here is derived from an EMBL/GenBank/DDBJ whole genome shotgun (WGS) entry which is preliminary data.</text>
</comment>
<dbReference type="HAMAP" id="MF_00812">
    <property type="entry name" value="Thiopur_methtran"/>
    <property type="match status" value="1"/>
</dbReference>
<reference evidence="10 11" key="1">
    <citation type="submission" date="2017-07" db="EMBL/GenBank/DDBJ databases">
        <title>Leptospira spp. isolated from tropical soils.</title>
        <authorList>
            <person name="Thibeaux R."/>
            <person name="Iraola G."/>
            <person name="Ferres I."/>
            <person name="Bierque E."/>
            <person name="Girault D."/>
            <person name="Soupe-Gilbert M.-E."/>
            <person name="Picardeau M."/>
            <person name="Goarant C."/>
        </authorList>
    </citation>
    <scope>NUCLEOTIDE SEQUENCE [LARGE SCALE GENOMIC DNA]</scope>
    <source>
        <strain evidence="10 11">FH2-C-A2</strain>
    </source>
</reference>
<dbReference type="SUPFAM" id="SSF53335">
    <property type="entry name" value="S-adenosyl-L-methionine-dependent methyltransferases"/>
    <property type="match status" value="1"/>
</dbReference>
<gene>
    <name evidence="10" type="primary">tmpT</name>
    <name evidence="10" type="ORF">CH371_09700</name>
</gene>
<keyword evidence="8" id="KW-0949">S-adenosyl-L-methionine</keyword>
<dbReference type="Proteomes" id="UP000231912">
    <property type="component" value="Unassembled WGS sequence"/>
</dbReference>
<dbReference type="GO" id="GO:0005737">
    <property type="term" value="C:cytoplasm"/>
    <property type="evidence" value="ECO:0007669"/>
    <property type="project" value="UniProtKB-SubCell"/>
</dbReference>
<dbReference type="AlphaFoldDB" id="A0A2M9ZBK9"/>
<keyword evidence="5" id="KW-0963">Cytoplasm</keyword>
<protein>
    <recommendedName>
        <fullName evidence="4 9">Thiopurine S-methyltransferase</fullName>
        <ecNumber evidence="4 9">2.1.1.67</ecNumber>
    </recommendedName>
</protein>
<dbReference type="GO" id="GO:0008119">
    <property type="term" value="F:thiopurine S-methyltransferase activity"/>
    <property type="evidence" value="ECO:0007669"/>
    <property type="project" value="UniProtKB-UniRule"/>
</dbReference>
<accession>A0A2M9ZBK9</accession>
<keyword evidence="7 10" id="KW-0808">Transferase</keyword>
<evidence type="ECO:0000256" key="6">
    <source>
        <dbReference type="ARBA" id="ARBA00022603"/>
    </source>
</evidence>
<evidence type="ECO:0000256" key="5">
    <source>
        <dbReference type="ARBA" id="ARBA00022490"/>
    </source>
</evidence>
<sequence>MNEDFWQQRWKENNIAFHQSEANPLLVKYFESLALTKGDRIFLPLCGKTLDIAWLLSKGFRVVGVEFADLAIRQLFSELKVTPKISQVDKLVRYSAEGLDIYVGDFFHLTKELLGKVNAVYDRAALVALPPETRILYTKHLVKITDHAPQLLIAYDYDQNAMSGPPFSVPQVEIESHYKNEFHLTRLASLEVQGGLRGQCPAKENVWELKSI</sequence>
<evidence type="ECO:0000256" key="8">
    <source>
        <dbReference type="ARBA" id="ARBA00022691"/>
    </source>
</evidence>
<dbReference type="InterPro" id="IPR025835">
    <property type="entry name" value="Thiopurine_S-MeTrfase"/>
</dbReference>
<name>A0A2M9ZBK9_9LEPT</name>
<dbReference type="Pfam" id="PF05724">
    <property type="entry name" value="TPMT"/>
    <property type="match status" value="1"/>
</dbReference>
<comment type="catalytic activity">
    <reaction evidence="1">
        <text>S-adenosyl-L-methionine + a thiopurine = S-adenosyl-L-homocysteine + a thiopurine S-methylether.</text>
        <dbReference type="EC" id="2.1.1.67"/>
    </reaction>
</comment>
<dbReference type="InterPro" id="IPR029063">
    <property type="entry name" value="SAM-dependent_MTases_sf"/>
</dbReference>
<comment type="similarity">
    <text evidence="3">Belongs to the class I-like SAM-binding methyltransferase superfamily. TPMT family.</text>
</comment>
<evidence type="ECO:0000256" key="1">
    <source>
        <dbReference type="ARBA" id="ARBA00000903"/>
    </source>
</evidence>
<dbReference type="InterPro" id="IPR008854">
    <property type="entry name" value="TPMT"/>
</dbReference>
<dbReference type="EC" id="2.1.1.67" evidence="4 9"/>
<proteinExistence type="inferred from homology"/>
<dbReference type="Gene3D" id="3.40.50.150">
    <property type="entry name" value="Vaccinia Virus protein VP39"/>
    <property type="match status" value="1"/>
</dbReference>
<evidence type="ECO:0000256" key="7">
    <source>
        <dbReference type="ARBA" id="ARBA00022679"/>
    </source>
</evidence>
<evidence type="ECO:0000256" key="2">
    <source>
        <dbReference type="ARBA" id="ARBA00004496"/>
    </source>
</evidence>
<organism evidence="10 11">
    <name type="scientific">Leptospira wolffii</name>
    <dbReference type="NCBI Taxonomy" id="409998"/>
    <lineage>
        <taxon>Bacteria</taxon>
        <taxon>Pseudomonadati</taxon>
        <taxon>Spirochaetota</taxon>
        <taxon>Spirochaetia</taxon>
        <taxon>Leptospirales</taxon>
        <taxon>Leptospiraceae</taxon>
        <taxon>Leptospira</taxon>
    </lineage>
</organism>
<comment type="subcellular location">
    <subcellularLocation>
        <location evidence="2">Cytoplasm</location>
    </subcellularLocation>
</comment>
<keyword evidence="6 10" id="KW-0489">Methyltransferase</keyword>
<evidence type="ECO:0000256" key="9">
    <source>
        <dbReference type="NCBIfam" id="TIGR03840"/>
    </source>
</evidence>
<dbReference type="InterPro" id="IPR022474">
    <property type="entry name" value="Thiopur_S-MeTfrase_Se/Te_detox"/>
</dbReference>